<feature type="compositionally biased region" description="Low complexity" evidence="2">
    <location>
        <begin position="458"/>
        <end position="474"/>
    </location>
</feature>
<dbReference type="OrthoDB" id="4226666at2759"/>
<feature type="region of interest" description="Disordered" evidence="2">
    <location>
        <begin position="1"/>
        <end position="78"/>
    </location>
</feature>
<keyword evidence="4" id="KW-1185">Reference proteome</keyword>
<evidence type="ECO:0000256" key="2">
    <source>
        <dbReference type="SAM" id="MobiDB-lite"/>
    </source>
</evidence>
<feature type="compositionally biased region" description="Polar residues" evidence="2">
    <location>
        <begin position="375"/>
        <end position="387"/>
    </location>
</feature>
<dbReference type="HOGENOM" id="CLU_300184_0_0_1"/>
<dbReference type="GO" id="GO:0008270">
    <property type="term" value="F:zinc ion binding"/>
    <property type="evidence" value="ECO:0007669"/>
    <property type="project" value="InterPro"/>
</dbReference>
<dbReference type="PANTHER" id="PTHR35392">
    <property type="entry name" value="ZN(II)2CYS6 TRANSCRIPTION FACTOR (EUROFUNG)-RELATED-RELATED"/>
    <property type="match status" value="1"/>
</dbReference>
<dbReference type="STRING" id="1432307.W9BZJ7"/>
<accession>W9BZJ7</accession>
<feature type="compositionally biased region" description="Low complexity" evidence="2">
    <location>
        <begin position="37"/>
        <end position="75"/>
    </location>
</feature>
<dbReference type="EMBL" id="AYSA01000717">
    <property type="protein sequence ID" value="ESZ90002.1"/>
    <property type="molecule type" value="Genomic_DNA"/>
</dbReference>
<dbReference type="Proteomes" id="UP000019487">
    <property type="component" value="Unassembled WGS sequence"/>
</dbReference>
<feature type="region of interest" description="Disordered" evidence="2">
    <location>
        <begin position="342"/>
        <end position="515"/>
    </location>
</feature>
<dbReference type="InterPro" id="IPR052973">
    <property type="entry name" value="Fungal_sec-metab_reg_TF"/>
</dbReference>
<name>W9BZJ7_SCLBF</name>
<sequence length="998" mass="111335">MIEKSTSQRARAEWPNSFSSQRVSKRPQQQLSHSQRRLYSPSASPPASSHSQSSSSSSLSSQPRSSSSRHNPSYRIRLDTRLDRSSPPLNFDYFQFQAAATTAPSSSSSIVGHAIGITTSGDAGLNLTAQHTTLPDTSWMTYSSGPLNTIPLSPEDPVSPGYSTYIGTNGGDALSLQAGVMPGLSMPWDIVNSTTQLSGPSNYEDICMSEANMGSYGSHGSMQLASTSTISATSDEYGFPISPSMYGSPGGANPLLGLALPNYVNQGMMVSQTMQRTEDLNTSLPSTSTFSFDNTYTSLDWSYSNIFPTEPMAPSTSPLLETPNLPQRSRYIRSQYPWNPHDAHGNIFSENSNSGRVTYEPGPSQIHSYEPERSPIQSYESESSPLNSYEPERSPIQSYESERSPLTYGTPSPVGNDRFTVPGQGQSNNNVYGPEPPKINWFDESDASTSYSNTMYTPSHGSPVSHHSPHSQGSQPPPSPSDAGQHSHVFSANTEPQKNKVTRGRVRPLTDKEKREARDVRQAGACWACHLSKIKCSPCSPGFPCEQCTRLSGKRRFCLLPCFNDPVEMLDKFLVPENHIRMYTVENTKRFISKNADAWGTDEMIVRLSWGYRVPLKVTVVSLSVRGSTSVFRYQHQTYINASGRPTFTRKKSPPLGIPLLSMEERQEEYARYIKKIVRNDLDGYAKIAYEPEESNLAKRLLGTVCQFYTAGVEANDEYELLREALEIHIACAILERSLILDDESTNLVEGRLGEDFPADSSPRCASRQIKVAFFISQQERIREVLKEWGQMMWTSNRATANERKWAIGFSVLLVLTLVMDKTLGLSYCNAESRIKHGGKEAEIERNEFQERVKVTQTNLFERCKEILHSKFKTRKGGKESFNPIRDGDGAWRGKVIDERIAGFVHDMKSVVREFGMFLSVLLSPLLSSPLLTVHFCVRDRPRQIDLDDYQTQVRSFRPRISKNPRDDPLSLSLKVDESPYTDAARLACVFLDDFLDH</sequence>
<dbReference type="InterPro" id="IPR001138">
    <property type="entry name" value="Zn2Cys6_DnaBD"/>
</dbReference>
<evidence type="ECO:0000256" key="1">
    <source>
        <dbReference type="ARBA" id="ARBA00023242"/>
    </source>
</evidence>
<evidence type="ECO:0000313" key="3">
    <source>
        <dbReference type="EMBL" id="ESZ90002.1"/>
    </source>
</evidence>
<dbReference type="GO" id="GO:0000981">
    <property type="term" value="F:DNA-binding transcription factor activity, RNA polymerase II-specific"/>
    <property type="evidence" value="ECO:0007669"/>
    <property type="project" value="InterPro"/>
</dbReference>
<dbReference type="CDD" id="cd00067">
    <property type="entry name" value="GAL4"/>
    <property type="match status" value="1"/>
</dbReference>
<keyword evidence="1" id="KW-0539">Nucleus</keyword>
<gene>
    <name evidence="3" type="ORF">SBOR_9615</name>
</gene>
<comment type="caution">
    <text evidence="3">The sequence shown here is derived from an EMBL/GenBank/DDBJ whole genome shotgun (WGS) entry which is preliminary data.</text>
</comment>
<dbReference type="AlphaFoldDB" id="W9BZJ7"/>
<organism evidence="3 4">
    <name type="scientific">Sclerotinia borealis (strain F-4128)</name>
    <dbReference type="NCBI Taxonomy" id="1432307"/>
    <lineage>
        <taxon>Eukaryota</taxon>
        <taxon>Fungi</taxon>
        <taxon>Dikarya</taxon>
        <taxon>Ascomycota</taxon>
        <taxon>Pezizomycotina</taxon>
        <taxon>Leotiomycetes</taxon>
        <taxon>Helotiales</taxon>
        <taxon>Sclerotiniaceae</taxon>
        <taxon>Sclerotinia</taxon>
    </lineage>
</organism>
<feature type="compositionally biased region" description="Polar residues" evidence="2">
    <location>
        <begin position="447"/>
        <end position="457"/>
    </location>
</feature>
<reference evidence="3 4" key="1">
    <citation type="journal article" date="2014" name="Genome Announc.">
        <title>Draft genome sequence of Sclerotinia borealis, a psychrophilic plant pathogenic fungus.</title>
        <authorList>
            <person name="Mardanov A.V."/>
            <person name="Beletsky A.V."/>
            <person name="Kadnikov V.V."/>
            <person name="Ignatov A.N."/>
            <person name="Ravin N.V."/>
        </authorList>
    </citation>
    <scope>NUCLEOTIDE SEQUENCE [LARGE SCALE GENOMIC DNA]</scope>
    <source>
        <strain evidence="4">F-4157</strain>
    </source>
</reference>
<evidence type="ECO:0000313" key="4">
    <source>
        <dbReference type="Proteomes" id="UP000019487"/>
    </source>
</evidence>
<protein>
    <submittedName>
        <fullName evidence="3">Uncharacterized protein</fullName>
    </submittedName>
</protein>
<proteinExistence type="predicted"/>
<feature type="compositionally biased region" description="Polar residues" evidence="2">
    <location>
        <begin position="482"/>
        <end position="496"/>
    </location>
</feature>
<dbReference type="PANTHER" id="PTHR35392:SF5">
    <property type="entry name" value="ZN(2)-C6 FUNGAL-TYPE DOMAIN-CONTAINING PROTEIN"/>
    <property type="match status" value="1"/>
</dbReference>
<feature type="compositionally biased region" description="Polar residues" evidence="2">
    <location>
        <begin position="16"/>
        <end position="33"/>
    </location>
</feature>